<keyword evidence="1 2" id="KW-0597">Phosphoprotein</keyword>
<dbReference type="InterPro" id="IPR050595">
    <property type="entry name" value="Bact_response_regulator"/>
</dbReference>
<name>A0A447I8C1_9HYPH</name>
<dbReference type="AlphaFoldDB" id="A0A447I8C1"/>
<dbReference type="PANTHER" id="PTHR44591:SF21">
    <property type="entry name" value="TWO-COMPONENT RESPONSE REGULATOR"/>
    <property type="match status" value="1"/>
</dbReference>
<dbReference type="Proteomes" id="UP000268844">
    <property type="component" value="Unassembled WGS sequence"/>
</dbReference>
<dbReference type="GO" id="GO:0000160">
    <property type="term" value="P:phosphorelay signal transduction system"/>
    <property type="evidence" value="ECO:0007669"/>
    <property type="project" value="InterPro"/>
</dbReference>
<dbReference type="Gene3D" id="3.40.50.2300">
    <property type="match status" value="1"/>
</dbReference>
<evidence type="ECO:0000256" key="2">
    <source>
        <dbReference type="PROSITE-ProRule" id="PRU00169"/>
    </source>
</evidence>
<feature type="modified residue" description="4-aspartylphosphate" evidence="2">
    <location>
        <position position="57"/>
    </location>
</feature>
<dbReference type="SMART" id="SM00448">
    <property type="entry name" value="REC"/>
    <property type="match status" value="1"/>
</dbReference>
<dbReference type="InterPro" id="IPR011006">
    <property type="entry name" value="CheY-like_superfamily"/>
</dbReference>
<proteinExistence type="predicted"/>
<dbReference type="PANTHER" id="PTHR44591">
    <property type="entry name" value="STRESS RESPONSE REGULATOR PROTEIN 1"/>
    <property type="match status" value="1"/>
</dbReference>
<dbReference type="PROSITE" id="PS50110">
    <property type="entry name" value="RESPONSE_REGULATORY"/>
    <property type="match status" value="1"/>
</dbReference>
<evidence type="ECO:0000313" key="5">
    <source>
        <dbReference type="Proteomes" id="UP000268844"/>
    </source>
</evidence>
<accession>A0A447I8C1</accession>
<keyword evidence="5" id="KW-1185">Reference proteome</keyword>
<dbReference type="InterPro" id="IPR001789">
    <property type="entry name" value="Sig_transdc_resp-reg_receiver"/>
</dbReference>
<protein>
    <submittedName>
        <fullName evidence="4">Response regulator receiver protein</fullName>
    </submittedName>
</protein>
<dbReference type="SUPFAM" id="SSF52172">
    <property type="entry name" value="CheY-like"/>
    <property type="match status" value="1"/>
</dbReference>
<reference evidence="4 5" key="1">
    <citation type="submission" date="2018-12" db="EMBL/GenBank/DDBJ databases">
        <authorList>
            <person name="Criscuolo A."/>
        </authorList>
    </citation>
    <scope>NUCLEOTIDE SEQUENCE [LARGE SCALE GENOMIC DNA]</scope>
    <source>
        <strain evidence="4">ACIP1116281</strain>
    </source>
</reference>
<organism evidence="4 5">
    <name type="scientific">Devosia equisanguinis</name>
    <dbReference type="NCBI Taxonomy" id="2490941"/>
    <lineage>
        <taxon>Bacteria</taxon>
        <taxon>Pseudomonadati</taxon>
        <taxon>Pseudomonadota</taxon>
        <taxon>Alphaproteobacteria</taxon>
        <taxon>Hyphomicrobiales</taxon>
        <taxon>Devosiaceae</taxon>
        <taxon>Devosia</taxon>
    </lineage>
</organism>
<dbReference type="OrthoDB" id="7210814at2"/>
<dbReference type="Pfam" id="PF00072">
    <property type="entry name" value="Response_reg"/>
    <property type="match status" value="1"/>
</dbReference>
<evidence type="ECO:0000256" key="1">
    <source>
        <dbReference type="ARBA" id="ARBA00022553"/>
    </source>
</evidence>
<evidence type="ECO:0000313" key="4">
    <source>
        <dbReference type="EMBL" id="VDS03628.1"/>
    </source>
</evidence>
<sequence length="128" mass="13677">MAITPLLLVVEDEVLLHLALEDDLIGAGYKVLLVANGQAAIAELDKGADRFKALVTDIRLGKGPNGWEIAHRARELVPSLPVVYMSGDSASEWSVNGVPKSIMLSKPFAMAQLVIAVSQLINETDATI</sequence>
<feature type="domain" description="Response regulatory" evidence="3">
    <location>
        <begin position="6"/>
        <end position="121"/>
    </location>
</feature>
<dbReference type="EMBL" id="UZWD01000010">
    <property type="protein sequence ID" value="VDS03628.1"/>
    <property type="molecule type" value="Genomic_DNA"/>
</dbReference>
<gene>
    <name evidence="4" type="ORF">DEVEQU_00754</name>
</gene>
<evidence type="ECO:0000259" key="3">
    <source>
        <dbReference type="PROSITE" id="PS50110"/>
    </source>
</evidence>